<accession>A0A6S7HPC5</accession>
<proteinExistence type="predicted"/>
<name>A0A6S7HPC5_PARCT</name>
<protein>
    <submittedName>
        <fullName evidence="1">Uncharacterized protein</fullName>
    </submittedName>
</protein>
<feature type="non-terminal residue" evidence="1">
    <location>
        <position position="1"/>
    </location>
</feature>
<dbReference type="PANTHER" id="PTHR33332">
    <property type="entry name" value="REVERSE TRANSCRIPTASE DOMAIN-CONTAINING PROTEIN"/>
    <property type="match status" value="1"/>
</dbReference>
<dbReference type="AlphaFoldDB" id="A0A6S7HPC5"/>
<evidence type="ECO:0000313" key="2">
    <source>
        <dbReference type="Proteomes" id="UP001152795"/>
    </source>
</evidence>
<comment type="caution">
    <text evidence="1">The sequence shown here is derived from an EMBL/GenBank/DDBJ whole genome shotgun (WGS) entry which is preliminary data.</text>
</comment>
<evidence type="ECO:0000313" key="1">
    <source>
        <dbReference type="EMBL" id="CAB4005947.1"/>
    </source>
</evidence>
<dbReference type="Proteomes" id="UP001152795">
    <property type="component" value="Unassembled WGS sequence"/>
</dbReference>
<keyword evidence="2" id="KW-1185">Reference proteome</keyword>
<dbReference type="OrthoDB" id="10056483at2759"/>
<gene>
    <name evidence="1" type="ORF">PACLA_8A044214</name>
</gene>
<reference evidence="1" key="1">
    <citation type="submission" date="2020-04" db="EMBL/GenBank/DDBJ databases">
        <authorList>
            <person name="Alioto T."/>
            <person name="Alioto T."/>
            <person name="Gomez Garrido J."/>
        </authorList>
    </citation>
    <scope>NUCLEOTIDE SEQUENCE</scope>
    <source>
        <strain evidence="1">A484AB</strain>
    </source>
</reference>
<sequence length="124" mass="13942">GSILGPMLFLLFINDLPDVISESTSTGLYADNNKLYREISTPEDCSQLEEALSCADVWSGKDNNINFNPSKCKILTFSRRKIPFLFEYYLGSSELKRVNDEVDLGITVTSNLSWTTHINNIKAN</sequence>
<organism evidence="1 2">
    <name type="scientific">Paramuricea clavata</name>
    <name type="common">Red gorgonian</name>
    <name type="synonym">Violescent sea-whip</name>
    <dbReference type="NCBI Taxonomy" id="317549"/>
    <lineage>
        <taxon>Eukaryota</taxon>
        <taxon>Metazoa</taxon>
        <taxon>Cnidaria</taxon>
        <taxon>Anthozoa</taxon>
        <taxon>Octocorallia</taxon>
        <taxon>Malacalcyonacea</taxon>
        <taxon>Plexauridae</taxon>
        <taxon>Paramuricea</taxon>
    </lineage>
</organism>
<dbReference type="EMBL" id="CACRXK020005365">
    <property type="protein sequence ID" value="CAB4005947.1"/>
    <property type="molecule type" value="Genomic_DNA"/>
</dbReference>